<evidence type="ECO:0000313" key="1">
    <source>
        <dbReference type="EMBL" id="PJE67686.1"/>
    </source>
</evidence>
<protein>
    <submittedName>
        <fullName evidence="1">Four helix bundle protein</fullName>
    </submittedName>
</protein>
<comment type="caution">
    <text evidence="1">The sequence shown here is derived from an EMBL/GenBank/DDBJ whole genome shotgun (WGS) entry which is preliminary data.</text>
</comment>
<dbReference type="InterPro" id="IPR012657">
    <property type="entry name" value="23S_rRNA-intervening_sequence"/>
</dbReference>
<dbReference type="SUPFAM" id="SSF158446">
    <property type="entry name" value="IVS-encoded protein-like"/>
    <property type="match status" value="1"/>
</dbReference>
<gene>
    <name evidence="1" type="ORF">COU95_01085</name>
</gene>
<dbReference type="Pfam" id="PF05635">
    <property type="entry name" value="23S_rRNA_IVP"/>
    <property type="match status" value="1"/>
</dbReference>
<evidence type="ECO:0000313" key="2">
    <source>
        <dbReference type="Proteomes" id="UP000231474"/>
    </source>
</evidence>
<organism evidence="1 2">
    <name type="scientific">Candidatus Shapirobacteria bacterium CG10_big_fil_rev_8_21_14_0_10_40_9</name>
    <dbReference type="NCBI Taxonomy" id="1974888"/>
    <lineage>
        <taxon>Bacteria</taxon>
        <taxon>Candidatus Shapironibacteriota</taxon>
    </lineage>
</organism>
<dbReference type="PANTHER" id="PTHR38471:SF2">
    <property type="entry name" value="FOUR HELIX BUNDLE PROTEIN"/>
    <property type="match status" value="1"/>
</dbReference>
<dbReference type="Gene3D" id="1.20.1440.60">
    <property type="entry name" value="23S rRNA-intervening sequence"/>
    <property type="match status" value="1"/>
</dbReference>
<dbReference type="NCBIfam" id="TIGR02436">
    <property type="entry name" value="four helix bundle protein"/>
    <property type="match status" value="1"/>
</dbReference>
<reference evidence="2" key="1">
    <citation type="submission" date="2017-09" db="EMBL/GenBank/DDBJ databases">
        <title>Depth-based differentiation of microbial function through sediment-hosted aquifers and enrichment of novel symbionts in the deep terrestrial subsurface.</title>
        <authorList>
            <person name="Probst A.J."/>
            <person name="Ladd B."/>
            <person name="Jarett J.K."/>
            <person name="Geller-Mcgrath D.E."/>
            <person name="Sieber C.M.K."/>
            <person name="Emerson J.B."/>
            <person name="Anantharaman K."/>
            <person name="Thomas B.C."/>
            <person name="Malmstrom R."/>
            <person name="Stieglmeier M."/>
            <person name="Klingl A."/>
            <person name="Woyke T."/>
            <person name="Ryan C.M."/>
            <person name="Banfield J.F."/>
        </authorList>
    </citation>
    <scope>NUCLEOTIDE SEQUENCE [LARGE SCALE GENOMIC DNA]</scope>
</reference>
<dbReference type="PANTHER" id="PTHR38471">
    <property type="entry name" value="FOUR HELIX BUNDLE PROTEIN"/>
    <property type="match status" value="1"/>
</dbReference>
<sequence length="116" mass="13455">MNPNKKYDLKERTSKFGEEIIKFAKSLPENVINKPLISQLIRSATSIGANYMEADGAESKKDFQHKIGICKKESKETMHWTHMIAVANPERKDKCRGFWQEAHEFTLIFSAILRKR</sequence>
<dbReference type="PIRSF" id="PIRSF035652">
    <property type="entry name" value="CHP02436"/>
    <property type="match status" value="1"/>
</dbReference>
<proteinExistence type="predicted"/>
<name>A0A2M8L473_9BACT</name>
<dbReference type="AlphaFoldDB" id="A0A2M8L473"/>
<accession>A0A2M8L473</accession>
<dbReference type="InterPro" id="IPR036583">
    <property type="entry name" value="23S_rRNA_IVS_sf"/>
</dbReference>
<dbReference type="EMBL" id="PFEK01000020">
    <property type="protein sequence ID" value="PJE67686.1"/>
    <property type="molecule type" value="Genomic_DNA"/>
</dbReference>
<dbReference type="Proteomes" id="UP000231474">
    <property type="component" value="Unassembled WGS sequence"/>
</dbReference>